<dbReference type="Gene3D" id="1.20.120.330">
    <property type="entry name" value="Nucleotidyltransferases domain 2"/>
    <property type="match status" value="1"/>
</dbReference>
<dbReference type="SUPFAM" id="SSF81593">
    <property type="entry name" value="Nucleotidyltransferase substrate binding subunit/domain"/>
    <property type="match status" value="1"/>
</dbReference>
<comment type="caution">
    <text evidence="1">The sequence shown here is derived from an EMBL/GenBank/DDBJ whole genome shotgun (WGS) entry which is preliminary data.</text>
</comment>
<protein>
    <submittedName>
        <fullName evidence="1">Uncharacterized protein</fullName>
    </submittedName>
</protein>
<organism evidence="1">
    <name type="scientific">Gracilinema caldarium</name>
    <dbReference type="NCBI Taxonomy" id="215591"/>
    <lineage>
        <taxon>Bacteria</taxon>
        <taxon>Pseudomonadati</taxon>
        <taxon>Spirochaetota</taxon>
        <taxon>Spirochaetia</taxon>
        <taxon>Spirochaetales</taxon>
        <taxon>Breznakiellaceae</taxon>
        <taxon>Gracilinema</taxon>
    </lineage>
</organism>
<sequence>MTEISQIVAERMAKLERHMTALASYKELIDRLSASKQIYQVAVFEQLKPEEKAIFDAYLKRFASVQDYLGAKIFPAILNLAGIGAGPMSEVLSLIEKEGIIDNLETWVQLRETRNHLEHDYPSDLAQALLDLQFCVNHFTTLQTYYSNVQSFVKKYQDR</sequence>
<reference evidence="1" key="1">
    <citation type="journal article" date="2020" name="mSystems">
        <title>Genome- and Community-Level Interaction Insights into Carbon Utilization and Element Cycling Functions of Hydrothermarchaeota in Hydrothermal Sediment.</title>
        <authorList>
            <person name="Zhou Z."/>
            <person name="Liu Y."/>
            <person name="Xu W."/>
            <person name="Pan J."/>
            <person name="Luo Z.H."/>
            <person name="Li M."/>
        </authorList>
    </citation>
    <scope>NUCLEOTIDE SEQUENCE [LARGE SCALE GENOMIC DNA]</scope>
    <source>
        <strain evidence="1">SpSt-503</strain>
    </source>
</reference>
<name>A0A7C3HVU6_9SPIR</name>
<evidence type="ECO:0000313" key="1">
    <source>
        <dbReference type="EMBL" id="HFH28339.1"/>
    </source>
</evidence>
<gene>
    <name evidence="1" type="ORF">ENS59_02345</name>
</gene>
<proteinExistence type="predicted"/>
<dbReference type="EMBL" id="DSVL01000069">
    <property type="protein sequence ID" value="HFH28339.1"/>
    <property type="molecule type" value="Genomic_DNA"/>
</dbReference>
<accession>A0A7C3HVU6</accession>
<dbReference type="AlphaFoldDB" id="A0A7C3HVU6"/>